<dbReference type="Pfam" id="PF03217">
    <property type="entry name" value="SlpA"/>
    <property type="match status" value="4"/>
</dbReference>
<evidence type="ECO:0000313" key="5">
    <source>
        <dbReference type="Proteomes" id="UP000196649"/>
    </source>
</evidence>
<dbReference type="RefSeq" id="WP_056967591.1">
    <property type="nucleotide sequence ID" value="NZ_LNUB01000011.1"/>
</dbReference>
<feature type="domain" description="S-layer protein C-terminal" evidence="3">
    <location>
        <begin position="287"/>
        <end position="329"/>
    </location>
</feature>
<protein>
    <recommendedName>
        <fullName evidence="3">S-layer protein C-terminal domain-containing protein</fullName>
    </recommendedName>
</protein>
<evidence type="ECO:0000313" key="4">
    <source>
        <dbReference type="EMBL" id="OWF33330.1"/>
    </source>
</evidence>
<dbReference type="AlphaFoldDB" id="A0A210PA26"/>
<dbReference type="Proteomes" id="UP000196649">
    <property type="component" value="Unassembled WGS sequence"/>
</dbReference>
<name>A0A210PA26_9LACO</name>
<feature type="domain" description="S-layer protein C-terminal" evidence="3">
    <location>
        <begin position="195"/>
        <end position="251"/>
    </location>
</feature>
<evidence type="ECO:0000256" key="2">
    <source>
        <dbReference type="SAM" id="SignalP"/>
    </source>
</evidence>
<organism evidence="4 5">
    <name type="scientific">Companilactobacillus kimchii</name>
    <dbReference type="NCBI Taxonomy" id="2801452"/>
    <lineage>
        <taxon>Bacteria</taxon>
        <taxon>Bacillati</taxon>
        <taxon>Bacillota</taxon>
        <taxon>Bacilli</taxon>
        <taxon>Lactobacillales</taxon>
        <taxon>Lactobacillaceae</taxon>
        <taxon>Companilactobacillus</taxon>
    </lineage>
</organism>
<feature type="domain" description="S-layer protein C-terminal" evidence="3">
    <location>
        <begin position="120"/>
        <end position="169"/>
    </location>
</feature>
<evidence type="ECO:0000256" key="1">
    <source>
        <dbReference type="SAM" id="MobiDB-lite"/>
    </source>
</evidence>
<keyword evidence="2" id="KW-0732">Signal</keyword>
<dbReference type="EMBL" id="MXAL01000004">
    <property type="protein sequence ID" value="OWF33330.1"/>
    <property type="molecule type" value="Genomic_DNA"/>
</dbReference>
<feature type="region of interest" description="Disordered" evidence="1">
    <location>
        <begin position="426"/>
        <end position="457"/>
    </location>
</feature>
<feature type="chain" id="PRO_5039712651" description="S-layer protein C-terminal domain-containing protein" evidence="2">
    <location>
        <begin position="24"/>
        <end position="541"/>
    </location>
</feature>
<comment type="caution">
    <text evidence="4">The sequence shown here is derived from an EMBL/GenBank/DDBJ whole genome shotgun (WGS) entry which is preliminary data.</text>
</comment>
<sequence length="541" mass="57088">MKNSKKILAASAVAIMLAPAAISALPQQTAQASGLVGLVGTIRRDGGQIVDDNGNITKSTLPNFSSWKLGQTKQLRGKTYYQVGNNEWVAFDSMDIAENGVKLNEYASNYNADVRNVATVGANTTIVNSNGQNTGRTLPKGSQWQLGAISTINGAVYYEVATNEWIAASSITNMTSSDTSNQAAGKQAQTTTNTAVKKIGTLNSTASIYGPDGKPMGMTLPQGSQWQLGTLITVGSKRMYQVATNEYIDANLVNVNGQTSTTTSTTDTGSNDSVGKIGTTVARTGIVTADGMETNMTLAQGTQWKLGKTIKINGTSFYEVGTNEYVVANNLTINGSNTTTSTTTTPTTSTSTNSEVKITANPDVGEIGTATAELAIVNDAGKSTGSSLPNGSQWKLGRIMNANGMIYYEVGNNEWIPASDLTITRSNGSTTSTTTNTTTNTNTNTNTATANPGIPTPGNGLIGTTTVAQKTYDPSTNAYGQTLPVNTSWKISKLVVNKYGSYWGQISSNEWVWISTVRLNSGLNLKTYAVSEPEFAVRINK</sequence>
<proteinExistence type="predicted"/>
<gene>
    <name evidence="4" type="ORF">LKACC12383_00935</name>
</gene>
<reference evidence="4 5" key="1">
    <citation type="submission" date="2017-03" db="EMBL/GenBank/DDBJ databases">
        <title>Genome sequence of Lactobacillus kimchii KACC 12383.</title>
        <authorList>
            <person name="Chun J."/>
        </authorList>
    </citation>
    <scope>NUCLEOTIDE SEQUENCE [LARGE SCALE GENOMIC DNA]</scope>
    <source>
        <strain evidence="4 5">KACC 12383</strain>
    </source>
</reference>
<feature type="domain" description="S-layer protein C-terminal" evidence="3">
    <location>
        <begin position="51"/>
        <end position="89"/>
    </location>
</feature>
<accession>A0A210PA26</accession>
<evidence type="ECO:0000259" key="3">
    <source>
        <dbReference type="Pfam" id="PF03217"/>
    </source>
</evidence>
<dbReference type="InterPro" id="IPR024968">
    <property type="entry name" value="SlpA_C_lactobacillus"/>
</dbReference>
<feature type="signal peptide" evidence="2">
    <location>
        <begin position="1"/>
        <end position="23"/>
    </location>
</feature>